<dbReference type="InterPro" id="IPR050369">
    <property type="entry name" value="RBOH/FRE"/>
</dbReference>
<keyword evidence="5" id="KW-1185">Reference proteome</keyword>
<dbReference type="PANTHER" id="PTHR11972">
    <property type="entry name" value="NADPH OXIDASE"/>
    <property type="match status" value="1"/>
</dbReference>
<evidence type="ECO:0000313" key="4">
    <source>
        <dbReference type="EMBL" id="WAR05099.1"/>
    </source>
</evidence>
<organism evidence="4 5">
    <name type="scientific">Mya arenaria</name>
    <name type="common">Soft-shell clam</name>
    <dbReference type="NCBI Taxonomy" id="6604"/>
    <lineage>
        <taxon>Eukaryota</taxon>
        <taxon>Metazoa</taxon>
        <taxon>Spiralia</taxon>
        <taxon>Lophotrochozoa</taxon>
        <taxon>Mollusca</taxon>
        <taxon>Bivalvia</taxon>
        <taxon>Autobranchia</taxon>
        <taxon>Heteroconchia</taxon>
        <taxon>Euheterodonta</taxon>
        <taxon>Imparidentia</taxon>
        <taxon>Neoheterodontei</taxon>
        <taxon>Myida</taxon>
        <taxon>Myoidea</taxon>
        <taxon>Myidae</taxon>
        <taxon>Mya</taxon>
    </lineage>
</organism>
<evidence type="ECO:0000313" key="5">
    <source>
        <dbReference type="Proteomes" id="UP001164746"/>
    </source>
</evidence>
<proteinExistence type="predicted"/>
<dbReference type="InterPro" id="IPR039261">
    <property type="entry name" value="FNR_nucleotide-bd"/>
</dbReference>
<dbReference type="InterPro" id="IPR000778">
    <property type="entry name" value="Cyt_b245_heavy_chain"/>
</dbReference>
<evidence type="ECO:0000259" key="3">
    <source>
        <dbReference type="Pfam" id="PF08030"/>
    </source>
</evidence>
<keyword evidence="2" id="KW-0472">Membrane</keyword>
<reference evidence="4" key="1">
    <citation type="submission" date="2022-11" db="EMBL/GenBank/DDBJ databases">
        <title>Centuries of genome instability and evolution in soft-shell clam transmissible cancer (bioRxiv).</title>
        <authorList>
            <person name="Hart S.F.M."/>
            <person name="Yonemitsu M.A."/>
            <person name="Giersch R.M."/>
            <person name="Beal B.F."/>
            <person name="Arriagada G."/>
            <person name="Davis B.W."/>
            <person name="Ostrander E.A."/>
            <person name="Goff S.P."/>
            <person name="Metzger M.J."/>
        </authorList>
    </citation>
    <scope>NUCLEOTIDE SEQUENCE</scope>
    <source>
        <strain evidence="4">MELC-2E11</strain>
        <tissue evidence="4">Siphon/mantle</tissue>
    </source>
</reference>
<dbReference type="SUPFAM" id="SSF52343">
    <property type="entry name" value="Ferredoxin reductase-like, C-terminal NADP-linked domain"/>
    <property type="match status" value="1"/>
</dbReference>
<dbReference type="PRINTS" id="PR00466">
    <property type="entry name" value="GP91PHOX"/>
</dbReference>
<name>A0ABY7E7C5_MYAAR</name>
<dbReference type="Proteomes" id="UP001164746">
    <property type="component" value="Chromosome 5"/>
</dbReference>
<keyword evidence="2" id="KW-1133">Transmembrane helix</keyword>
<evidence type="ECO:0000256" key="2">
    <source>
        <dbReference type="SAM" id="Phobius"/>
    </source>
</evidence>
<feature type="domain" description="Ferric reductase NAD binding" evidence="3">
    <location>
        <begin position="64"/>
        <end position="155"/>
    </location>
</feature>
<feature type="transmembrane region" description="Helical" evidence="2">
    <location>
        <begin position="19"/>
        <end position="36"/>
    </location>
</feature>
<dbReference type="CDD" id="cd06186">
    <property type="entry name" value="NOX_Duox_like_FAD_NADP"/>
    <property type="match status" value="1"/>
</dbReference>
<evidence type="ECO:0000256" key="1">
    <source>
        <dbReference type="ARBA" id="ARBA00023002"/>
    </source>
</evidence>
<dbReference type="EMBL" id="CP111016">
    <property type="protein sequence ID" value="WAR05099.1"/>
    <property type="molecule type" value="Genomic_DNA"/>
</dbReference>
<sequence>MYVLTILHGASMIVQKPMFYVYFVIPAILFTIDKMISLSRKRMEISILYLDGPYGAGQQDWYTYDVSVLVGAGIGVTPYASILKDFVHMTSIKSTYKIRCQKLYFIWVTGSQRHFEWLLDILQEVESIDTKGMVSIDIFITQFFQNFDLRTAMLSSTIRKFSQIIVSICITVHFFALQLGEYHKHVCFRHLMSCKGLLKNTTCRFSSVKIHSSIVLMEQVQRFCRKTRYKHIFHAKEW</sequence>
<dbReference type="InterPro" id="IPR013121">
    <property type="entry name" value="Fe_red_NAD-bd_6"/>
</dbReference>
<keyword evidence="1" id="KW-0560">Oxidoreductase</keyword>
<dbReference type="Pfam" id="PF08030">
    <property type="entry name" value="NAD_binding_6"/>
    <property type="match status" value="1"/>
</dbReference>
<dbReference type="Gene3D" id="3.40.50.80">
    <property type="entry name" value="Nucleotide-binding domain of ferredoxin-NADP reductase (FNR) module"/>
    <property type="match status" value="1"/>
</dbReference>
<gene>
    <name evidence="4" type="ORF">MAR_020468</name>
</gene>
<protein>
    <submittedName>
        <fullName evidence="4">DUOX2-like protein</fullName>
    </submittedName>
</protein>
<accession>A0ABY7E7C5</accession>
<dbReference type="PANTHER" id="PTHR11972:SF153">
    <property type="entry name" value="SUPEROXIDE-GENERATING NADPH OXIDASE HEAVY CHAIN SUBUNIT A"/>
    <property type="match status" value="1"/>
</dbReference>
<keyword evidence="2" id="KW-0812">Transmembrane</keyword>